<accession>A0A8B6EGJ0</accession>
<proteinExistence type="predicted"/>
<protein>
    <submittedName>
        <fullName evidence="1">Uncharacterized protein</fullName>
    </submittedName>
</protein>
<keyword evidence="2" id="KW-1185">Reference proteome</keyword>
<dbReference type="Proteomes" id="UP000596742">
    <property type="component" value="Unassembled WGS sequence"/>
</dbReference>
<evidence type="ECO:0000313" key="1">
    <source>
        <dbReference type="EMBL" id="VDI33627.1"/>
    </source>
</evidence>
<dbReference type="OrthoDB" id="543966at2759"/>
<dbReference type="EMBL" id="UYJE01005058">
    <property type="protein sequence ID" value="VDI33627.1"/>
    <property type="molecule type" value="Genomic_DNA"/>
</dbReference>
<name>A0A8B6EGJ0_MYTGA</name>
<dbReference type="AlphaFoldDB" id="A0A8B6EGJ0"/>
<gene>
    <name evidence="1" type="ORF">MGAL_10B050919</name>
</gene>
<reference evidence="1" key="1">
    <citation type="submission" date="2018-11" db="EMBL/GenBank/DDBJ databases">
        <authorList>
            <person name="Alioto T."/>
            <person name="Alioto T."/>
        </authorList>
    </citation>
    <scope>NUCLEOTIDE SEQUENCE</scope>
</reference>
<organism evidence="1 2">
    <name type="scientific">Mytilus galloprovincialis</name>
    <name type="common">Mediterranean mussel</name>
    <dbReference type="NCBI Taxonomy" id="29158"/>
    <lineage>
        <taxon>Eukaryota</taxon>
        <taxon>Metazoa</taxon>
        <taxon>Spiralia</taxon>
        <taxon>Lophotrochozoa</taxon>
        <taxon>Mollusca</taxon>
        <taxon>Bivalvia</taxon>
        <taxon>Autobranchia</taxon>
        <taxon>Pteriomorphia</taxon>
        <taxon>Mytilida</taxon>
        <taxon>Mytiloidea</taxon>
        <taxon>Mytilidae</taxon>
        <taxon>Mytilinae</taxon>
        <taxon>Mytilus</taxon>
    </lineage>
</organism>
<evidence type="ECO:0000313" key="2">
    <source>
        <dbReference type="Proteomes" id="UP000596742"/>
    </source>
</evidence>
<sequence>MVMRLQYLRKDATRDFIMLNIVGMMKCLGYLILLANNAYGCWDKYTDWSNAGGGNTVFLDRQRLNCGGSGNVLNMFKLERSGSDPNQIRYKYKCCKHTGSSCSTRKVNNRFTVDGGGEVIYLDRQRVACNSNGLVNDFKLSRNGAHNKYRYEYYCCDLNRSRLSCHDSSTSFTDEGNRKSFYLDRQTVACSNGNFLQSFRLKRNSPANDRIRYDITCCRVNY</sequence>
<comment type="caution">
    <text evidence="1">The sequence shown here is derived from an EMBL/GenBank/DDBJ whole genome shotgun (WGS) entry which is preliminary data.</text>
</comment>